<accession>A0A0Z8HZG2</accession>
<gene>
    <name evidence="1" type="ORF">ERS132410_01812</name>
</gene>
<organism evidence="1 2">
    <name type="scientific">Streptococcus suis</name>
    <dbReference type="NCBI Taxonomy" id="1307"/>
    <lineage>
        <taxon>Bacteria</taxon>
        <taxon>Bacillati</taxon>
        <taxon>Bacillota</taxon>
        <taxon>Bacilli</taxon>
        <taxon>Lactobacillales</taxon>
        <taxon>Streptococcaceae</taxon>
        <taxon>Streptococcus</taxon>
    </lineage>
</organism>
<dbReference type="RefSeq" id="WP_044680050.1">
    <property type="nucleotide sequence ID" value="NZ_CEGO01000009.1"/>
</dbReference>
<dbReference type="EMBL" id="FIGO01000012">
    <property type="protein sequence ID" value="CYV05784.1"/>
    <property type="molecule type" value="Genomic_DNA"/>
</dbReference>
<evidence type="ECO:0000313" key="2">
    <source>
        <dbReference type="Proteomes" id="UP000073485"/>
    </source>
</evidence>
<protein>
    <submittedName>
        <fullName evidence="1">Uncharacterized protein</fullName>
    </submittedName>
</protein>
<dbReference type="Proteomes" id="UP000073485">
    <property type="component" value="Unassembled WGS sequence"/>
</dbReference>
<dbReference type="AlphaFoldDB" id="A0A0Z8HZG2"/>
<name>A0A0Z8HZG2_STRSU</name>
<sequence>MVFLNGLQFLFKAGIFSRQVALQGRTLTPVGGQCLLPRRNRLEWPSKIPAGHSLRSSAL</sequence>
<proteinExistence type="predicted"/>
<reference evidence="1 2" key="1">
    <citation type="submission" date="2016-02" db="EMBL/GenBank/DDBJ databases">
        <authorList>
            <consortium name="Pathogen Informatics"/>
        </authorList>
    </citation>
    <scope>NUCLEOTIDE SEQUENCE [LARGE SCALE GENOMIC DNA]</scope>
    <source>
        <strain evidence="1 2">LSS48</strain>
    </source>
</reference>
<evidence type="ECO:0000313" key="1">
    <source>
        <dbReference type="EMBL" id="CYV05784.1"/>
    </source>
</evidence>